<dbReference type="GO" id="GO:0003676">
    <property type="term" value="F:nucleic acid binding"/>
    <property type="evidence" value="ECO:0007669"/>
    <property type="project" value="InterPro"/>
</dbReference>
<reference evidence="2" key="1">
    <citation type="submission" date="2020-05" db="EMBL/GenBank/DDBJ databases">
        <authorList>
            <person name="Chiriac C."/>
            <person name="Salcher M."/>
            <person name="Ghai R."/>
            <person name="Kavagutti S V."/>
        </authorList>
    </citation>
    <scope>NUCLEOTIDE SEQUENCE</scope>
</reference>
<dbReference type="PANTHER" id="PTHR34039">
    <property type="entry name" value="UPF0102 PROTEIN YRAN"/>
    <property type="match status" value="1"/>
</dbReference>
<dbReference type="Gene3D" id="3.40.1350.10">
    <property type="match status" value="1"/>
</dbReference>
<dbReference type="NCBIfam" id="NF009154">
    <property type="entry name" value="PRK12497.3-3"/>
    <property type="match status" value="1"/>
</dbReference>
<gene>
    <name evidence="1" type="ORF">UFOPK2342_00842</name>
    <name evidence="2" type="ORF">UFOPK2423_01119</name>
    <name evidence="3" type="ORF">UFOPK3266_01469</name>
    <name evidence="4" type="ORF">UFOPK4367_00296</name>
</gene>
<dbReference type="InterPro" id="IPR003509">
    <property type="entry name" value="UPF0102_YraN-like"/>
</dbReference>
<protein>
    <submittedName>
        <fullName evidence="2">Unannotated protein</fullName>
    </submittedName>
</protein>
<dbReference type="EMBL" id="CAEZXN010000025">
    <property type="protein sequence ID" value="CAB4699940.1"/>
    <property type="molecule type" value="Genomic_DNA"/>
</dbReference>
<accession>A0A6J6PKB0</accession>
<dbReference type="SUPFAM" id="SSF52980">
    <property type="entry name" value="Restriction endonuclease-like"/>
    <property type="match status" value="1"/>
</dbReference>
<name>A0A6J6PKB0_9ZZZZ</name>
<dbReference type="AlphaFoldDB" id="A0A6J6PKB0"/>
<evidence type="ECO:0000313" key="4">
    <source>
        <dbReference type="EMBL" id="CAB5072462.1"/>
    </source>
</evidence>
<organism evidence="2">
    <name type="scientific">freshwater metagenome</name>
    <dbReference type="NCBI Taxonomy" id="449393"/>
    <lineage>
        <taxon>unclassified sequences</taxon>
        <taxon>metagenomes</taxon>
        <taxon>ecological metagenomes</taxon>
    </lineage>
</organism>
<proteinExistence type="inferred from homology"/>
<dbReference type="PANTHER" id="PTHR34039:SF1">
    <property type="entry name" value="UPF0102 PROTEIN YRAN"/>
    <property type="match status" value="1"/>
</dbReference>
<dbReference type="EMBL" id="CAFBRC010000013">
    <property type="protein sequence ID" value="CAB5072462.1"/>
    <property type="molecule type" value="Genomic_DNA"/>
</dbReference>
<evidence type="ECO:0000313" key="3">
    <source>
        <dbReference type="EMBL" id="CAB4845206.1"/>
    </source>
</evidence>
<dbReference type="CDD" id="cd20736">
    <property type="entry name" value="PoNe_Nuclease"/>
    <property type="match status" value="1"/>
</dbReference>
<sequence length="114" mass="12992">MNQETGKRGEVLAAAFLERAGLEILDRNWRCAAGEIDLLVRDGATIAAIEVKTRTTGRTGHPLEAITPRKLHRLHLLLRMWVYEKELRGYDRLRVDGLAITLLPKVFIDYRKGI</sequence>
<dbReference type="HAMAP" id="MF_00048">
    <property type="entry name" value="UPF0102"/>
    <property type="match status" value="1"/>
</dbReference>
<dbReference type="InterPro" id="IPR011335">
    <property type="entry name" value="Restrct_endonuc-II-like"/>
</dbReference>
<evidence type="ECO:0000313" key="2">
    <source>
        <dbReference type="EMBL" id="CAB4699940.1"/>
    </source>
</evidence>
<dbReference type="InterPro" id="IPR011856">
    <property type="entry name" value="tRNA_endonuc-like_dom_sf"/>
</dbReference>
<dbReference type="EMBL" id="CAFBAA010000050">
    <property type="protein sequence ID" value="CAB4845206.1"/>
    <property type="molecule type" value="Genomic_DNA"/>
</dbReference>
<dbReference type="EMBL" id="CAEZXB010000013">
    <property type="protein sequence ID" value="CAB4676838.1"/>
    <property type="molecule type" value="Genomic_DNA"/>
</dbReference>
<dbReference type="Pfam" id="PF02021">
    <property type="entry name" value="UPF0102"/>
    <property type="match status" value="1"/>
</dbReference>
<evidence type="ECO:0000313" key="1">
    <source>
        <dbReference type="EMBL" id="CAB4676838.1"/>
    </source>
</evidence>